<keyword evidence="3" id="KW-1134">Transmembrane beta strand</keyword>
<dbReference type="PANTHER" id="PTHR30329:SF21">
    <property type="entry name" value="LIPOPROTEIN YIAD-RELATED"/>
    <property type="match status" value="1"/>
</dbReference>
<dbReference type="SUPFAM" id="SSF56925">
    <property type="entry name" value="OMPA-like"/>
    <property type="match status" value="1"/>
</dbReference>
<evidence type="ECO:0000256" key="9">
    <source>
        <dbReference type="PROSITE-ProRule" id="PRU00473"/>
    </source>
</evidence>
<dbReference type="GO" id="GO:0015288">
    <property type="term" value="F:porin activity"/>
    <property type="evidence" value="ECO:0007669"/>
    <property type="project" value="UniProtKB-KW"/>
</dbReference>
<dbReference type="SUPFAM" id="SSF103647">
    <property type="entry name" value="TSP type-3 repeat"/>
    <property type="match status" value="1"/>
</dbReference>
<dbReference type="PROSITE" id="PS51123">
    <property type="entry name" value="OMPA_2"/>
    <property type="match status" value="1"/>
</dbReference>
<feature type="domain" description="OmpA-like" evidence="10">
    <location>
        <begin position="361"/>
        <end position="474"/>
    </location>
</feature>
<dbReference type="InterPro" id="IPR028974">
    <property type="entry name" value="TSP_type-3_rpt"/>
</dbReference>
<dbReference type="InterPro" id="IPR050330">
    <property type="entry name" value="Bact_OuterMem_StrucFunc"/>
</dbReference>
<proteinExistence type="predicted"/>
<comment type="caution">
    <text evidence="11">The sequence shown here is derived from an EMBL/GenBank/DDBJ whole genome shotgun (WGS) entry which is preliminary data.</text>
</comment>
<dbReference type="InterPro" id="IPR006664">
    <property type="entry name" value="OMP_bac"/>
</dbReference>
<dbReference type="Proteomes" id="UP000297540">
    <property type="component" value="Unassembled WGS sequence"/>
</dbReference>
<evidence type="ECO:0000256" key="8">
    <source>
        <dbReference type="ARBA" id="ARBA00023237"/>
    </source>
</evidence>
<dbReference type="SUPFAM" id="SSF103088">
    <property type="entry name" value="OmpA-like"/>
    <property type="match status" value="1"/>
</dbReference>
<evidence type="ECO:0000256" key="3">
    <source>
        <dbReference type="ARBA" id="ARBA00022452"/>
    </source>
</evidence>
<evidence type="ECO:0000256" key="7">
    <source>
        <dbReference type="ARBA" id="ARBA00023136"/>
    </source>
</evidence>
<evidence type="ECO:0000256" key="5">
    <source>
        <dbReference type="ARBA" id="ARBA00023065"/>
    </source>
</evidence>
<dbReference type="OrthoDB" id="1522982at2"/>
<keyword evidence="4" id="KW-0812">Transmembrane</keyword>
<dbReference type="GO" id="GO:0046930">
    <property type="term" value="C:pore complex"/>
    <property type="evidence" value="ECO:0007669"/>
    <property type="project" value="UniProtKB-KW"/>
</dbReference>
<protein>
    <submittedName>
        <fullName evidence="11">OmpA family protein</fullName>
    </submittedName>
</protein>
<evidence type="ECO:0000313" key="11">
    <source>
        <dbReference type="EMBL" id="TFF37805.1"/>
    </source>
</evidence>
<reference evidence="11 12" key="1">
    <citation type="journal article" date="2017" name="Int. J. Syst. Evol. Microbiol.">
        <title>Mucilaginibacterpsychrotolerans sp. nov., isolated from peatlands.</title>
        <authorList>
            <person name="Deng Y."/>
            <person name="Shen L."/>
            <person name="Xu B."/>
            <person name="Liu Y."/>
            <person name="Gu Z."/>
            <person name="Liu H."/>
            <person name="Zhou Y."/>
        </authorList>
    </citation>
    <scope>NUCLEOTIDE SEQUENCE [LARGE SCALE GENOMIC DNA]</scope>
    <source>
        <strain evidence="11 12">NH7-4</strain>
    </source>
</reference>
<dbReference type="GO" id="GO:0009279">
    <property type="term" value="C:cell outer membrane"/>
    <property type="evidence" value="ECO:0007669"/>
    <property type="project" value="UniProtKB-SubCell"/>
</dbReference>
<keyword evidence="6" id="KW-0626">Porin</keyword>
<dbReference type="InterPro" id="IPR036737">
    <property type="entry name" value="OmpA-like_sf"/>
</dbReference>
<evidence type="ECO:0000256" key="1">
    <source>
        <dbReference type="ARBA" id="ARBA00004571"/>
    </source>
</evidence>
<dbReference type="PANTHER" id="PTHR30329">
    <property type="entry name" value="STATOR ELEMENT OF FLAGELLAR MOTOR COMPLEX"/>
    <property type="match status" value="1"/>
</dbReference>
<dbReference type="Pfam" id="PF00691">
    <property type="entry name" value="OmpA"/>
    <property type="match status" value="1"/>
</dbReference>
<evidence type="ECO:0000256" key="4">
    <source>
        <dbReference type="ARBA" id="ARBA00022692"/>
    </source>
</evidence>
<dbReference type="InterPro" id="IPR006665">
    <property type="entry name" value="OmpA-like"/>
</dbReference>
<keyword evidence="12" id="KW-1185">Reference proteome</keyword>
<dbReference type="InterPro" id="IPR011250">
    <property type="entry name" value="OMP/PagP_B-barrel"/>
</dbReference>
<dbReference type="AlphaFoldDB" id="A0A4Y8SGQ0"/>
<keyword evidence="5" id="KW-0406">Ion transport</keyword>
<keyword evidence="7 9" id="KW-0472">Membrane</keyword>
<evidence type="ECO:0000256" key="2">
    <source>
        <dbReference type="ARBA" id="ARBA00022448"/>
    </source>
</evidence>
<dbReference type="CDD" id="cd07185">
    <property type="entry name" value="OmpA_C-like"/>
    <property type="match status" value="1"/>
</dbReference>
<accession>A0A4Y8SGQ0</accession>
<evidence type="ECO:0000256" key="6">
    <source>
        <dbReference type="ARBA" id="ARBA00023114"/>
    </source>
</evidence>
<keyword evidence="2" id="KW-0813">Transport</keyword>
<keyword evidence="8" id="KW-0998">Cell outer membrane</keyword>
<gene>
    <name evidence="11" type="ORF">E2R66_11235</name>
</gene>
<name>A0A4Y8SGQ0_9SPHI</name>
<organism evidence="11 12">
    <name type="scientific">Mucilaginibacter psychrotolerans</name>
    <dbReference type="NCBI Taxonomy" id="1524096"/>
    <lineage>
        <taxon>Bacteria</taxon>
        <taxon>Pseudomonadati</taxon>
        <taxon>Bacteroidota</taxon>
        <taxon>Sphingobacteriia</taxon>
        <taxon>Sphingobacteriales</taxon>
        <taxon>Sphingobacteriaceae</taxon>
        <taxon>Mucilaginibacter</taxon>
    </lineage>
</organism>
<evidence type="ECO:0000313" key="12">
    <source>
        <dbReference type="Proteomes" id="UP000297540"/>
    </source>
</evidence>
<comment type="subcellular location">
    <subcellularLocation>
        <location evidence="1">Cell outer membrane</location>
        <topology evidence="1">Multi-pass membrane protein</topology>
    </subcellularLocation>
</comment>
<dbReference type="Gene3D" id="3.30.1330.60">
    <property type="entry name" value="OmpA-like domain"/>
    <property type="match status" value="1"/>
</dbReference>
<dbReference type="GO" id="GO:0006811">
    <property type="term" value="P:monoatomic ion transport"/>
    <property type="evidence" value="ECO:0007669"/>
    <property type="project" value="UniProtKB-KW"/>
</dbReference>
<evidence type="ECO:0000259" key="10">
    <source>
        <dbReference type="PROSITE" id="PS51123"/>
    </source>
</evidence>
<dbReference type="GO" id="GO:0005509">
    <property type="term" value="F:calcium ion binding"/>
    <property type="evidence" value="ECO:0007669"/>
    <property type="project" value="InterPro"/>
</dbReference>
<sequence>MTSAITDDHSKSKLPAARYVNRHSEKNKSARSGFKTWGLAVSLLAISTIASAQGTTSDSTANFSKRSFRTWSVGLNGGMLTHYTPFNGESNGDFKTPQETWGYGGYIKKQILPGFGIQADFLAGTVKGFRANSLASPSVAQDNSSFKSRIDWSAAVSANFTVANLSLNQKRNFLSPYLTAGAGYMSSGANVTGVPTGASTNYHKNWFVPVGAGFKLGLSRVINIDLGYTVSFMKSRDFDGVIGSMNDRFSYAHAGIEIALGKKKSSQLQNYSAIAAIREESAAESMVLRNRLATAEQNRLLDQQKYDRDARQLAVDLADDDRDGVANKFDKCPGTPPNTIVDGAGCPLKVPAPKVIITEADRKVVGEAIRNLEFDLGKSTIKERSYATLNRVAGLLVEKNFSLKLAGHTDNTGSMALNLSLSKDRAEAVKSYLVAQGANASTIEATGYGPNQPIATNKTAAGRQQNRRVEFSLF</sequence>
<dbReference type="EMBL" id="SOZE01000009">
    <property type="protein sequence ID" value="TFF37805.1"/>
    <property type="molecule type" value="Genomic_DNA"/>
</dbReference>
<dbReference type="PRINTS" id="PR01021">
    <property type="entry name" value="OMPADOMAIN"/>
</dbReference>
<dbReference type="Gene3D" id="2.40.160.20">
    <property type="match status" value="1"/>
</dbReference>